<gene>
    <name evidence="2" type="ORF">C8A03DRAFT_39707</name>
</gene>
<feature type="region of interest" description="Disordered" evidence="1">
    <location>
        <begin position="87"/>
        <end position="111"/>
    </location>
</feature>
<evidence type="ECO:0000256" key="1">
    <source>
        <dbReference type="SAM" id="MobiDB-lite"/>
    </source>
</evidence>
<feature type="region of interest" description="Disordered" evidence="1">
    <location>
        <begin position="1"/>
        <end position="25"/>
    </location>
</feature>
<comment type="caution">
    <text evidence="2">The sequence shown here is derived from an EMBL/GenBank/DDBJ whole genome shotgun (WGS) entry which is preliminary data.</text>
</comment>
<feature type="compositionally biased region" description="Polar residues" evidence="1">
    <location>
        <begin position="92"/>
        <end position="102"/>
    </location>
</feature>
<dbReference type="EMBL" id="MU861016">
    <property type="protein sequence ID" value="KAK4232699.1"/>
    <property type="molecule type" value="Genomic_DNA"/>
</dbReference>
<accession>A0AAN7H8R5</accession>
<keyword evidence="3" id="KW-1185">Reference proteome</keyword>
<reference evidence="2" key="1">
    <citation type="journal article" date="2023" name="Mol. Phylogenet. Evol.">
        <title>Genome-scale phylogeny and comparative genomics of the fungal order Sordariales.</title>
        <authorList>
            <person name="Hensen N."/>
            <person name="Bonometti L."/>
            <person name="Westerberg I."/>
            <person name="Brannstrom I.O."/>
            <person name="Guillou S."/>
            <person name="Cros-Aarteil S."/>
            <person name="Calhoun S."/>
            <person name="Haridas S."/>
            <person name="Kuo A."/>
            <person name="Mondo S."/>
            <person name="Pangilinan J."/>
            <person name="Riley R."/>
            <person name="LaButti K."/>
            <person name="Andreopoulos B."/>
            <person name="Lipzen A."/>
            <person name="Chen C."/>
            <person name="Yan M."/>
            <person name="Daum C."/>
            <person name="Ng V."/>
            <person name="Clum A."/>
            <person name="Steindorff A."/>
            <person name="Ohm R.A."/>
            <person name="Martin F."/>
            <person name="Silar P."/>
            <person name="Natvig D.O."/>
            <person name="Lalanne C."/>
            <person name="Gautier V."/>
            <person name="Ament-Velasquez S.L."/>
            <person name="Kruys A."/>
            <person name="Hutchinson M.I."/>
            <person name="Powell A.J."/>
            <person name="Barry K."/>
            <person name="Miller A.N."/>
            <person name="Grigoriev I.V."/>
            <person name="Debuchy R."/>
            <person name="Gladieux P."/>
            <person name="Hiltunen Thoren M."/>
            <person name="Johannesson H."/>
        </authorList>
    </citation>
    <scope>NUCLEOTIDE SEQUENCE</scope>
    <source>
        <strain evidence="2">CBS 532.94</strain>
    </source>
</reference>
<protein>
    <submittedName>
        <fullName evidence="2">Uncharacterized protein</fullName>
    </submittedName>
</protein>
<evidence type="ECO:0000313" key="3">
    <source>
        <dbReference type="Proteomes" id="UP001303760"/>
    </source>
</evidence>
<reference evidence="2" key="2">
    <citation type="submission" date="2023-05" db="EMBL/GenBank/DDBJ databases">
        <authorList>
            <consortium name="Lawrence Berkeley National Laboratory"/>
            <person name="Steindorff A."/>
            <person name="Hensen N."/>
            <person name="Bonometti L."/>
            <person name="Westerberg I."/>
            <person name="Brannstrom I.O."/>
            <person name="Guillou S."/>
            <person name="Cros-Aarteil S."/>
            <person name="Calhoun S."/>
            <person name="Haridas S."/>
            <person name="Kuo A."/>
            <person name="Mondo S."/>
            <person name="Pangilinan J."/>
            <person name="Riley R."/>
            <person name="Labutti K."/>
            <person name="Andreopoulos B."/>
            <person name="Lipzen A."/>
            <person name="Chen C."/>
            <person name="Yanf M."/>
            <person name="Daum C."/>
            <person name="Ng V."/>
            <person name="Clum A."/>
            <person name="Ohm R."/>
            <person name="Martin F."/>
            <person name="Silar P."/>
            <person name="Natvig D."/>
            <person name="Lalanne C."/>
            <person name="Gautier V."/>
            <person name="Ament-Velasquez S.L."/>
            <person name="Kruys A."/>
            <person name="Hutchinson M.I."/>
            <person name="Powell A.J."/>
            <person name="Barry K."/>
            <person name="Miller A.N."/>
            <person name="Grigoriev I.V."/>
            <person name="Debuchy R."/>
            <person name="Gladieux P."/>
            <person name="Thoren M.H."/>
            <person name="Johannesson H."/>
        </authorList>
    </citation>
    <scope>NUCLEOTIDE SEQUENCE</scope>
    <source>
        <strain evidence="2">CBS 532.94</strain>
    </source>
</reference>
<evidence type="ECO:0000313" key="2">
    <source>
        <dbReference type="EMBL" id="KAK4232699.1"/>
    </source>
</evidence>
<proteinExistence type="predicted"/>
<feature type="region of interest" description="Disordered" evidence="1">
    <location>
        <begin position="53"/>
        <end position="72"/>
    </location>
</feature>
<feature type="compositionally biased region" description="Pro residues" evidence="1">
    <location>
        <begin position="56"/>
        <end position="65"/>
    </location>
</feature>
<dbReference type="AlphaFoldDB" id="A0AAN7H8R5"/>
<sequence length="111" mass="12138">MTISVSNNANTNSVDGDDISITPQSDFPVRTNAFARISTPKKSFLEQIRDAQAVGPLPPNLPPTESPQIMGPENRQHHLRAHFYDKSHPRGFTSTAPSSSALSREILAPKM</sequence>
<feature type="non-terminal residue" evidence="2">
    <location>
        <position position="111"/>
    </location>
</feature>
<feature type="compositionally biased region" description="Polar residues" evidence="1">
    <location>
        <begin position="1"/>
        <end position="14"/>
    </location>
</feature>
<organism evidence="2 3">
    <name type="scientific">Achaetomium macrosporum</name>
    <dbReference type="NCBI Taxonomy" id="79813"/>
    <lineage>
        <taxon>Eukaryota</taxon>
        <taxon>Fungi</taxon>
        <taxon>Dikarya</taxon>
        <taxon>Ascomycota</taxon>
        <taxon>Pezizomycotina</taxon>
        <taxon>Sordariomycetes</taxon>
        <taxon>Sordariomycetidae</taxon>
        <taxon>Sordariales</taxon>
        <taxon>Chaetomiaceae</taxon>
        <taxon>Achaetomium</taxon>
    </lineage>
</organism>
<dbReference type="Proteomes" id="UP001303760">
    <property type="component" value="Unassembled WGS sequence"/>
</dbReference>
<name>A0AAN7H8R5_9PEZI</name>